<evidence type="ECO:0000313" key="3">
    <source>
        <dbReference type="Proteomes" id="UP000299102"/>
    </source>
</evidence>
<dbReference type="AlphaFoldDB" id="A0A4C1XZP9"/>
<gene>
    <name evidence="2" type="ORF">EVAR_43944_1</name>
</gene>
<reference evidence="2 3" key="1">
    <citation type="journal article" date="2019" name="Commun. Biol.">
        <title>The bagworm genome reveals a unique fibroin gene that provides high tensile strength.</title>
        <authorList>
            <person name="Kono N."/>
            <person name="Nakamura H."/>
            <person name="Ohtoshi R."/>
            <person name="Tomita M."/>
            <person name="Numata K."/>
            <person name="Arakawa K."/>
        </authorList>
    </citation>
    <scope>NUCLEOTIDE SEQUENCE [LARGE SCALE GENOMIC DNA]</scope>
</reference>
<accession>A0A4C1XZP9</accession>
<sequence>MDRHYRRALSADVAAGDARTLPKTDDNPRKTPAGEWIRGSTRLKLALFLFHDLSHKPWKFPSNFCKKKIKDVHVPPLSPVPKSSYVLDGQPPRVTGNRIRLYRESEVVLRAKSGPGEGGRDVSSTDKDRAIRAPYLDQDKKPRGDRRAGASYDQKQTAGQCCARGRPIIVEWERDARHSAGLSRSVTHRYVTERYTFQSDSQPQPNLRRCHVKIESNEIAKPVVSSETSILLRIKIWVRLFARRAGAGAAASRIRNPPPYTCLSYRID</sequence>
<comment type="caution">
    <text evidence="2">The sequence shown here is derived from an EMBL/GenBank/DDBJ whole genome shotgun (WGS) entry which is preliminary data.</text>
</comment>
<proteinExistence type="predicted"/>
<keyword evidence="3" id="KW-1185">Reference proteome</keyword>
<dbReference type="EMBL" id="BGZK01001018">
    <property type="protein sequence ID" value="GBP68613.1"/>
    <property type="molecule type" value="Genomic_DNA"/>
</dbReference>
<evidence type="ECO:0000313" key="2">
    <source>
        <dbReference type="EMBL" id="GBP68613.1"/>
    </source>
</evidence>
<name>A0A4C1XZP9_EUMVA</name>
<feature type="compositionally biased region" description="Basic and acidic residues" evidence="1">
    <location>
        <begin position="118"/>
        <end position="148"/>
    </location>
</feature>
<dbReference type="Proteomes" id="UP000299102">
    <property type="component" value="Unassembled WGS sequence"/>
</dbReference>
<feature type="region of interest" description="Disordered" evidence="1">
    <location>
        <begin position="110"/>
        <end position="157"/>
    </location>
</feature>
<organism evidence="2 3">
    <name type="scientific">Eumeta variegata</name>
    <name type="common">Bagworm moth</name>
    <name type="synonym">Eumeta japonica</name>
    <dbReference type="NCBI Taxonomy" id="151549"/>
    <lineage>
        <taxon>Eukaryota</taxon>
        <taxon>Metazoa</taxon>
        <taxon>Ecdysozoa</taxon>
        <taxon>Arthropoda</taxon>
        <taxon>Hexapoda</taxon>
        <taxon>Insecta</taxon>
        <taxon>Pterygota</taxon>
        <taxon>Neoptera</taxon>
        <taxon>Endopterygota</taxon>
        <taxon>Lepidoptera</taxon>
        <taxon>Glossata</taxon>
        <taxon>Ditrysia</taxon>
        <taxon>Tineoidea</taxon>
        <taxon>Psychidae</taxon>
        <taxon>Oiketicinae</taxon>
        <taxon>Eumeta</taxon>
    </lineage>
</organism>
<evidence type="ECO:0000256" key="1">
    <source>
        <dbReference type="SAM" id="MobiDB-lite"/>
    </source>
</evidence>
<protein>
    <submittedName>
        <fullName evidence="2">Uncharacterized protein</fullName>
    </submittedName>
</protein>